<accession>A0A6B2L8G2</accession>
<dbReference type="PRINTS" id="PR01951">
    <property type="entry name" value="LANCEUKARYTE"/>
</dbReference>
<dbReference type="SUPFAM" id="SSF158745">
    <property type="entry name" value="LanC-like"/>
    <property type="match status" value="1"/>
</dbReference>
<evidence type="ECO:0000256" key="1">
    <source>
        <dbReference type="ARBA" id="ARBA00007179"/>
    </source>
</evidence>
<dbReference type="GO" id="GO:0005975">
    <property type="term" value="P:carbohydrate metabolic process"/>
    <property type="evidence" value="ECO:0007669"/>
    <property type="project" value="InterPro"/>
</dbReference>
<feature type="binding site" evidence="2">
    <location>
        <position position="262"/>
    </location>
    <ligand>
        <name>Zn(2+)</name>
        <dbReference type="ChEBI" id="CHEBI:29105"/>
    </ligand>
</feature>
<dbReference type="Pfam" id="PF05147">
    <property type="entry name" value="LANC_like"/>
    <property type="match status" value="1"/>
</dbReference>
<keyword evidence="2" id="KW-0479">Metal-binding</keyword>
<dbReference type="InterPro" id="IPR007822">
    <property type="entry name" value="LANC-like"/>
</dbReference>
<dbReference type="Gene3D" id="1.50.10.10">
    <property type="match status" value="1"/>
</dbReference>
<proteinExistence type="inferred from homology"/>
<keyword evidence="2" id="KW-0862">Zinc</keyword>
<evidence type="ECO:0000313" key="3">
    <source>
        <dbReference type="EMBL" id="NDV33274.1"/>
    </source>
</evidence>
<sequence>MAYMFYYLYKRRGDGEHLERAFHYLKLAADLRSTSKAKKEVTFLCGDAGFYVLKALCYYEDGNQKKVNYYIDQLKSLGNLKVKSCEILYGWSGYLYSLLLLNKHIPNAIDPTYINTIANKIISLGLNHPSKPPKCPLMYSWPTSSSKYLGAAHGLSGILYHLMHVPGLCDTPKARDLVKGSLDYLKSIVSEGGNWEFFVPQGEKCTTADDDVAQWCHGAVGFTFMWARAYEVFQEKSYLEMAEMCANLTWEKGLIRKGRGLCHGISGNGYVFIELYKLTRKQEYWDKAIQFLAFCWSEQAKEMYTPDCPYSLFEGVAAIPFYVADVLDPLHSWGFPGYGL</sequence>
<dbReference type="GO" id="GO:0031179">
    <property type="term" value="P:peptide modification"/>
    <property type="evidence" value="ECO:0007669"/>
    <property type="project" value="InterPro"/>
</dbReference>
<dbReference type="GO" id="GO:0005886">
    <property type="term" value="C:plasma membrane"/>
    <property type="evidence" value="ECO:0007669"/>
    <property type="project" value="TreeGrafter"/>
</dbReference>
<organism evidence="3">
    <name type="scientific">Arcella intermedia</name>
    <dbReference type="NCBI Taxonomy" id="1963864"/>
    <lineage>
        <taxon>Eukaryota</taxon>
        <taxon>Amoebozoa</taxon>
        <taxon>Tubulinea</taxon>
        <taxon>Elardia</taxon>
        <taxon>Arcellinida</taxon>
        <taxon>Sphaerothecina</taxon>
        <taxon>Arcellidae</taxon>
        <taxon>Arcella</taxon>
    </lineage>
</organism>
<protein>
    <submittedName>
        <fullName evidence="3">Uncharacterized protein</fullName>
    </submittedName>
</protein>
<comment type="similarity">
    <text evidence="1">Belongs to the LanC-like protein family.</text>
</comment>
<feature type="binding site" evidence="2">
    <location>
        <position position="263"/>
    </location>
    <ligand>
        <name>Zn(2+)</name>
        <dbReference type="ChEBI" id="CHEBI:29105"/>
    </ligand>
</feature>
<reference evidence="3" key="1">
    <citation type="journal article" date="2020" name="J. Eukaryot. Microbiol.">
        <title>De novo Sequencing, Assembly and Annotation of the Transcriptome for the Free-Living Testate Amoeba Arcella intermedia.</title>
        <authorList>
            <person name="Ribeiro G.M."/>
            <person name="Porfirio-Sousa A.L."/>
            <person name="Maurer-Alcala X.X."/>
            <person name="Katz L.A."/>
            <person name="Lahr D.J.G."/>
        </authorList>
    </citation>
    <scope>NUCLEOTIDE SEQUENCE</scope>
</reference>
<dbReference type="InterPro" id="IPR020464">
    <property type="entry name" value="LanC-like_prot_euk"/>
</dbReference>
<name>A0A6B2L8G2_9EUKA</name>
<dbReference type="SMART" id="SM01260">
    <property type="entry name" value="LANC_like"/>
    <property type="match status" value="1"/>
</dbReference>
<dbReference type="GO" id="GO:0046872">
    <property type="term" value="F:metal ion binding"/>
    <property type="evidence" value="ECO:0007669"/>
    <property type="project" value="UniProtKB-KW"/>
</dbReference>
<dbReference type="CDD" id="cd04794">
    <property type="entry name" value="euk_LANCL"/>
    <property type="match status" value="1"/>
</dbReference>
<dbReference type="InterPro" id="IPR012341">
    <property type="entry name" value="6hp_glycosidase-like_sf"/>
</dbReference>
<dbReference type="PANTHER" id="PTHR12736:SF7">
    <property type="entry name" value="LANC-LIKE PROTEIN 3"/>
    <property type="match status" value="1"/>
</dbReference>
<feature type="binding site" evidence="2">
    <location>
        <position position="216"/>
    </location>
    <ligand>
        <name>Zn(2+)</name>
        <dbReference type="ChEBI" id="CHEBI:29105"/>
    </ligand>
</feature>
<evidence type="ECO:0000256" key="2">
    <source>
        <dbReference type="PIRSR" id="PIRSR607822-1"/>
    </source>
</evidence>
<dbReference type="EMBL" id="GIBP01004305">
    <property type="protein sequence ID" value="NDV33274.1"/>
    <property type="molecule type" value="Transcribed_RNA"/>
</dbReference>
<dbReference type="PRINTS" id="PR01950">
    <property type="entry name" value="LANCSUPER"/>
</dbReference>
<dbReference type="PANTHER" id="PTHR12736">
    <property type="entry name" value="LANC-LIKE PROTEIN"/>
    <property type="match status" value="1"/>
</dbReference>
<dbReference type="AlphaFoldDB" id="A0A6B2L8G2"/>